<evidence type="ECO:0000313" key="3">
    <source>
        <dbReference type="Proteomes" id="UP000215563"/>
    </source>
</evidence>
<proteinExistence type="predicted"/>
<keyword evidence="3" id="KW-1185">Reference proteome</keyword>
<evidence type="ECO:0000259" key="1">
    <source>
        <dbReference type="Pfam" id="PF01636"/>
    </source>
</evidence>
<accession>A0A229SA91</accession>
<dbReference type="PANTHER" id="PTHR21310">
    <property type="entry name" value="AMINOGLYCOSIDE PHOSPHOTRANSFERASE-RELATED-RELATED"/>
    <property type="match status" value="1"/>
</dbReference>
<organism evidence="2 3">
    <name type="scientific">Amycolatopsis alba DSM 44262</name>
    <dbReference type="NCBI Taxonomy" id="1125972"/>
    <lineage>
        <taxon>Bacteria</taxon>
        <taxon>Bacillati</taxon>
        <taxon>Actinomycetota</taxon>
        <taxon>Actinomycetes</taxon>
        <taxon>Pseudonocardiales</taxon>
        <taxon>Pseudonocardiaceae</taxon>
        <taxon>Amycolatopsis</taxon>
    </lineage>
</organism>
<dbReference type="AlphaFoldDB" id="A0A229SA91"/>
<dbReference type="EMBL" id="NMQU01000003">
    <property type="protein sequence ID" value="OXM55619.1"/>
    <property type="molecule type" value="Genomic_DNA"/>
</dbReference>
<protein>
    <recommendedName>
        <fullName evidence="1">Aminoglycoside phosphotransferase domain-containing protein</fullName>
    </recommendedName>
</protein>
<dbReference type="Gene3D" id="3.90.1200.10">
    <property type="match status" value="1"/>
</dbReference>
<dbReference type="InterPro" id="IPR011009">
    <property type="entry name" value="Kinase-like_dom_sf"/>
</dbReference>
<dbReference type="InterPro" id="IPR002575">
    <property type="entry name" value="Aminoglycoside_PTrfase"/>
</dbReference>
<dbReference type="OrthoDB" id="115252at2"/>
<dbReference type="Proteomes" id="UP000215563">
    <property type="component" value="Unassembled WGS sequence"/>
</dbReference>
<dbReference type="SUPFAM" id="SSF56112">
    <property type="entry name" value="Protein kinase-like (PK-like)"/>
    <property type="match status" value="1"/>
</dbReference>
<dbReference type="InterPro" id="IPR051678">
    <property type="entry name" value="AGP_Transferase"/>
</dbReference>
<evidence type="ECO:0000313" key="2">
    <source>
        <dbReference type="EMBL" id="OXM55619.1"/>
    </source>
</evidence>
<reference evidence="2 3" key="1">
    <citation type="submission" date="2017-07" db="EMBL/GenBank/DDBJ databases">
        <title>Amycolatopsis alba DSM 44262 Genome sequencing and assembly.</title>
        <authorList>
            <person name="Kaur N."/>
            <person name="Mayilraj S."/>
        </authorList>
    </citation>
    <scope>NUCLEOTIDE SEQUENCE [LARGE SCALE GENOMIC DNA]</scope>
    <source>
        <strain evidence="2 3">DSM 44262</strain>
    </source>
</reference>
<dbReference type="RefSeq" id="WP_020634201.1">
    <property type="nucleotide sequence ID" value="NZ_KB913032.1"/>
</dbReference>
<gene>
    <name evidence="2" type="ORF">CFP75_00740</name>
</gene>
<dbReference type="PANTHER" id="PTHR21310:SF40">
    <property type="entry name" value="AMINOGLYCOSIDE PHOSPHOTRANSFERASE DOMAIN-CONTAINING PROTEIN-RELATED"/>
    <property type="match status" value="1"/>
</dbReference>
<comment type="caution">
    <text evidence="2">The sequence shown here is derived from an EMBL/GenBank/DDBJ whole genome shotgun (WGS) entry which is preliminary data.</text>
</comment>
<name>A0A229SA91_AMYAL</name>
<feature type="domain" description="Aminoglycoside phosphotransferase" evidence="1">
    <location>
        <begin position="66"/>
        <end position="276"/>
    </location>
</feature>
<sequence length="367" mass="40885">MNPSIDFDERLRVRTLGFHLPRPGSRTSTRYQRPAEPTWAEVAEQVRSTPDPAPLRGFSMCVSRRRVVLAELADGRHVLIKWPDDGLDQDTGHELRMLGLMAELPLPRPTRAAIPRVLTDPDRRISVYEAIDPCESMRELSDRGGLTTAHIVALAGVLAGLHTTPVDDLAAANPDLRVPMPAPKNTLLSVREYSYGLGMEYDEWLRVIQSLSGHWAALHRTWQPRSLLHFDLRDDNVLFATGDLRVIDWEFACLGDPAYDVGHLITQFVLPAVRRWQPGSPLMPPEVLGRIGTFLTAYLRFSGYGTELPATAVRYAGLVLLQHAGAQLEQFGSLDRTGHLALVLAEGLVRKPETLLKNLHLDLPESS</sequence>
<dbReference type="Pfam" id="PF01636">
    <property type="entry name" value="APH"/>
    <property type="match status" value="1"/>
</dbReference>